<evidence type="ECO:0000313" key="2">
    <source>
        <dbReference type="Proteomes" id="UP000252182"/>
    </source>
</evidence>
<dbReference type="AlphaFoldDB" id="A0A345DCM2"/>
<protein>
    <submittedName>
        <fullName evidence="1">Uncharacterized protein</fullName>
    </submittedName>
</protein>
<reference evidence="2" key="1">
    <citation type="submission" date="2018-07" db="EMBL/GenBank/DDBJ databases">
        <authorList>
            <person name="Kim H."/>
        </authorList>
    </citation>
    <scope>NUCLEOTIDE SEQUENCE [LARGE SCALE GENOMIC DNA]</scope>
    <source>
        <strain evidence="2">F02</strain>
    </source>
</reference>
<dbReference type="EMBL" id="CP031124">
    <property type="protein sequence ID" value="AXF86110.1"/>
    <property type="molecule type" value="Genomic_DNA"/>
</dbReference>
<evidence type="ECO:0000313" key="1">
    <source>
        <dbReference type="EMBL" id="AXF86110.1"/>
    </source>
</evidence>
<keyword evidence="2" id="KW-1185">Reference proteome</keyword>
<dbReference type="RefSeq" id="WP_114563223.1">
    <property type="nucleotide sequence ID" value="NZ_CP031124.1"/>
</dbReference>
<sequence length="195" mass="20958">MDQVSDDVSAVLTYPEHHAVWLDVMGISRWASTASLGGAVSVANAPVLEGLPEPVLVVAAKAVVADLPVLPKIIQAARYWVIGVAPLDDDACRLLAGMMAAIQATEGEVVYSSVQDGVEHVQTTGMATWPRLNVCHVSELNVSLPETLSVLLLGDVDFPEGHHRVWRIPALADMLSEPLLKREAWVGLKAMWAQP</sequence>
<name>A0A345DCM2_9BURK</name>
<proteinExistence type="predicted"/>
<dbReference type="OrthoDB" id="7833124at2"/>
<dbReference type="Proteomes" id="UP000252182">
    <property type="component" value="Chromosome"/>
</dbReference>
<dbReference type="KEGG" id="hyf:DTO96_101851"/>
<organism evidence="1 2">
    <name type="scientific">Ephemeroptericola cinctiostellae</name>
    <dbReference type="NCBI Taxonomy" id="2268024"/>
    <lineage>
        <taxon>Bacteria</taxon>
        <taxon>Pseudomonadati</taxon>
        <taxon>Pseudomonadota</taxon>
        <taxon>Betaproteobacteria</taxon>
        <taxon>Burkholderiales</taxon>
        <taxon>Burkholderiaceae</taxon>
        <taxon>Ephemeroptericola</taxon>
    </lineage>
</organism>
<gene>
    <name evidence="1" type="ORF">DTO96_101851</name>
</gene>
<accession>A0A345DCM2</accession>